<organism evidence="1 2">
    <name type="scientific">Trinickia dinghuensis</name>
    <dbReference type="NCBI Taxonomy" id="2291023"/>
    <lineage>
        <taxon>Bacteria</taxon>
        <taxon>Pseudomonadati</taxon>
        <taxon>Pseudomonadota</taxon>
        <taxon>Betaproteobacteria</taxon>
        <taxon>Burkholderiales</taxon>
        <taxon>Burkholderiaceae</taxon>
        <taxon>Trinickia</taxon>
    </lineage>
</organism>
<name>A0A3D8K7J1_9BURK</name>
<evidence type="ECO:0000313" key="1">
    <source>
        <dbReference type="EMBL" id="RDV00552.1"/>
    </source>
</evidence>
<sequence>MVADESVDEALVDAESVDEVDEVDDVEPEVLAVVDASAVPLPCCDAAENRSPRNCWSALLIELDDVLPEVSVADAVEPEHASVLVDDEVEAELEVEAEVAPLDVVSPI</sequence>
<evidence type="ECO:0000313" key="2">
    <source>
        <dbReference type="Proteomes" id="UP000256838"/>
    </source>
</evidence>
<dbReference type="EMBL" id="QRGA01000001">
    <property type="protein sequence ID" value="RDV00552.1"/>
    <property type="molecule type" value="Genomic_DNA"/>
</dbReference>
<gene>
    <name evidence="1" type="ORF">DWV00_01885</name>
</gene>
<dbReference type="AlphaFoldDB" id="A0A3D8K7J1"/>
<comment type="caution">
    <text evidence="1">The sequence shown here is derived from an EMBL/GenBank/DDBJ whole genome shotgun (WGS) entry which is preliminary data.</text>
</comment>
<keyword evidence="2" id="KW-1185">Reference proteome</keyword>
<reference evidence="1 2" key="1">
    <citation type="submission" date="2018-08" db="EMBL/GenBank/DDBJ databases">
        <title>Paraburkholderia sp. DHOM06 isolated from forest soil.</title>
        <authorList>
            <person name="Gao Z.-H."/>
            <person name="Qiu L.-H."/>
        </authorList>
    </citation>
    <scope>NUCLEOTIDE SEQUENCE [LARGE SCALE GENOMIC DNA]</scope>
    <source>
        <strain evidence="1 2">DHOM06</strain>
    </source>
</reference>
<proteinExistence type="predicted"/>
<dbReference type="Proteomes" id="UP000256838">
    <property type="component" value="Unassembled WGS sequence"/>
</dbReference>
<dbReference type="RefSeq" id="WP_115531821.1">
    <property type="nucleotide sequence ID" value="NZ_QRGA01000001.1"/>
</dbReference>
<accession>A0A3D8K7J1</accession>
<protein>
    <submittedName>
        <fullName evidence="1">Uncharacterized protein</fullName>
    </submittedName>
</protein>